<organism evidence="2 3">
    <name type="scientific">Roseiflexus castenholzii (strain DSM 13941 / HLO8)</name>
    <dbReference type="NCBI Taxonomy" id="383372"/>
    <lineage>
        <taxon>Bacteria</taxon>
        <taxon>Bacillati</taxon>
        <taxon>Chloroflexota</taxon>
        <taxon>Chloroflexia</taxon>
        <taxon>Chloroflexales</taxon>
        <taxon>Roseiflexineae</taxon>
        <taxon>Roseiflexaceae</taxon>
        <taxon>Roseiflexus</taxon>
    </lineage>
</organism>
<dbReference type="EMBL" id="CP000804">
    <property type="protein sequence ID" value="ABU57243.1"/>
    <property type="molecule type" value="Genomic_DNA"/>
</dbReference>
<evidence type="ECO:0000259" key="1">
    <source>
        <dbReference type="PROSITE" id="PS51186"/>
    </source>
</evidence>
<dbReference type="OrthoDB" id="143110at2"/>
<keyword evidence="2" id="KW-0808">Transferase</keyword>
<dbReference type="RefSeq" id="WP_012119673.1">
    <property type="nucleotide sequence ID" value="NC_009767.1"/>
</dbReference>
<feature type="domain" description="N-acetyltransferase" evidence="1">
    <location>
        <begin position="7"/>
        <end position="157"/>
    </location>
</feature>
<dbReference type="SUPFAM" id="SSF55729">
    <property type="entry name" value="Acyl-CoA N-acyltransferases (Nat)"/>
    <property type="match status" value="1"/>
</dbReference>
<dbReference type="InterPro" id="IPR051554">
    <property type="entry name" value="Acetyltransferase_Eis"/>
</dbReference>
<protein>
    <submittedName>
        <fullName evidence="2">GCN5-related N-acetyltransferase</fullName>
    </submittedName>
</protein>
<dbReference type="PROSITE" id="PS51186">
    <property type="entry name" value="GNAT"/>
    <property type="match status" value="1"/>
</dbReference>
<evidence type="ECO:0000313" key="2">
    <source>
        <dbReference type="EMBL" id="ABU57243.1"/>
    </source>
</evidence>
<accession>A7NIE3</accession>
<dbReference type="InterPro" id="IPR036527">
    <property type="entry name" value="SCP2_sterol-bd_dom_sf"/>
</dbReference>
<evidence type="ECO:0000313" key="3">
    <source>
        <dbReference type="Proteomes" id="UP000000263"/>
    </source>
</evidence>
<dbReference type="KEGG" id="rca:Rcas_1146"/>
<dbReference type="eggNOG" id="COG4552">
    <property type="taxonomic scope" value="Bacteria"/>
</dbReference>
<dbReference type="InterPro" id="IPR016181">
    <property type="entry name" value="Acyl_CoA_acyltransferase"/>
</dbReference>
<dbReference type="InterPro" id="IPR000182">
    <property type="entry name" value="GNAT_dom"/>
</dbReference>
<dbReference type="AlphaFoldDB" id="A7NIE3"/>
<name>A7NIE3_ROSCS</name>
<gene>
    <name evidence="2" type="ordered locus">Rcas_1146</name>
</gene>
<reference evidence="2 3" key="1">
    <citation type="submission" date="2007-08" db="EMBL/GenBank/DDBJ databases">
        <title>Complete sequence of Roseiflexus castenholzii DSM 13941.</title>
        <authorList>
            <consortium name="US DOE Joint Genome Institute"/>
            <person name="Copeland A."/>
            <person name="Lucas S."/>
            <person name="Lapidus A."/>
            <person name="Barry K."/>
            <person name="Glavina del Rio T."/>
            <person name="Dalin E."/>
            <person name="Tice H."/>
            <person name="Pitluck S."/>
            <person name="Thompson L.S."/>
            <person name="Brettin T."/>
            <person name="Bruce D."/>
            <person name="Detter J.C."/>
            <person name="Han C."/>
            <person name="Tapia R."/>
            <person name="Schmutz J."/>
            <person name="Larimer F."/>
            <person name="Land M."/>
            <person name="Hauser L."/>
            <person name="Kyrpides N."/>
            <person name="Mikhailova N."/>
            <person name="Bryant D.A."/>
            <person name="Hanada S."/>
            <person name="Tsukatani Y."/>
            <person name="Richardson P."/>
        </authorList>
    </citation>
    <scope>NUCLEOTIDE SEQUENCE [LARGE SCALE GENOMIC DNA]</scope>
    <source>
        <strain evidence="3">DSM 13941 / HLO8</strain>
    </source>
</reference>
<dbReference type="Pfam" id="PF13527">
    <property type="entry name" value="Acetyltransf_9"/>
    <property type="match status" value="1"/>
</dbReference>
<dbReference type="GO" id="GO:0034069">
    <property type="term" value="F:aminoglycoside N-acetyltransferase activity"/>
    <property type="evidence" value="ECO:0007669"/>
    <property type="project" value="TreeGrafter"/>
</dbReference>
<dbReference type="Proteomes" id="UP000000263">
    <property type="component" value="Chromosome"/>
</dbReference>
<proteinExistence type="predicted"/>
<dbReference type="Gene3D" id="3.40.630.30">
    <property type="match status" value="2"/>
</dbReference>
<dbReference type="GO" id="GO:0030649">
    <property type="term" value="P:aminoglycoside antibiotic catabolic process"/>
    <property type="evidence" value="ECO:0007669"/>
    <property type="project" value="TreeGrafter"/>
</dbReference>
<sequence>MPKRGDIIIRSAETPAELHAFFRLAAETFALNALHSATRWQQHVECAPDYVPGQVRCAFVATTLVGGYILYERSMRVGFVTIPTGCFASLVTHPDWRGCGVATALMHDALARAIERRLGLILLDGIAGFYGRFGYVDVLDTTRHIINRAHLAAMPRSPYTVRPATLDDAPVLRDLYEQHYAGYCGSFVRTIARQRHDLALRLEENPQCLAYDDDGQACGYLILPSRAPGNRAIEAAADNWHAALALLQYHASIAREAAEIDWSLPPDSPTFYALADHLNLTSRSVHHPDEGWMARSAHLLTLLDCIRPLLDARRRSSGGAAFQLQIRDADVSLIVGEEANAPDLPTVALTPQALVQLLFGFRPAHWIARSPGMRIAPTILPTLDAIFPTGHAWIAGSDAF</sequence>
<keyword evidence="3" id="KW-1185">Reference proteome</keyword>
<dbReference type="HOGENOM" id="CLU_688638_0_0_0"/>
<dbReference type="SUPFAM" id="SSF55718">
    <property type="entry name" value="SCP-like"/>
    <property type="match status" value="1"/>
</dbReference>
<dbReference type="PANTHER" id="PTHR37817">
    <property type="entry name" value="N-ACETYLTRANSFERASE EIS"/>
    <property type="match status" value="1"/>
</dbReference>
<dbReference type="CDD" id="cd04301">
    <property type="entry name" value="NAT_SF"/>
    <property type="match status" value="1"/>
</dbReference>
<dbReference type="PANTHER" id="PTHR37817:SF1">
    <property type="entry name" value="N-ACETYLTRANSFERASE EIS"/>
    <property type="match status" value="1"/>
</dbReference>